<keyword evidence="2" id="KW-1185">Reference proteome</keyword>
<dbReference type="EMBL" id="JAUSWM010000002">
    <property type="protein sequence ID" value="MDQ0482137.1"/>
    <property type="molecule type" value="Genomic_DNA"/>
</dbReference>
<comment type="caution">
    <text evidence="1">The sequence shown here is derived from an EMBL/GenBank/DDBJ whole genome shotgun (WGS) entry which is preliminary data.</text>
</comment>
<reference evidence="1" key="1">
    <citation type="submission" date="2023-07" db="EMBL/GenBank/DDBJ databases">
        <title>Genomic Encyclopedia of Type Strains, Phase IV (KMG-IV): sequencing the most valuable type-strain genomes for metagenomic binning, comparative biology and taxonomic classification.</title>
        <authorList>
            <person name="Goeker M."/>
        </authorList>
    </citation>
    <scope>NUCLEOTIDE SEQUENCE [LARGE SCALE GENOMIC DNA]</scope>
    <source>
        <strain evidence="1">JSM 076093</strain>
    </source>
</reference>
<evidence type="ECO:0000313" key="2">
    <source>
        <dbReference type="Proteomes" id="UP001226720"/>
    </source>
</evidence>
<gene>
    <name evidence="1" type="ORF">QO000_001106</name>
</gene>
<name>A0ABU0JYH8_9BACL</name>
<evidence type="ECO:0000313" key="1">
    <source>
        <dbReference type="EMBL" id="MDQ0482137.1"/>
    </source>
</evidence>
<sequence>MKRLFSYTLLLDEWVNFRSRMLAFRGAGGEPPRHAWAYLRGLTCPANPAGVEHPSAPINKCGFSTSVSTATIF</sequence>
<protein>
    <submittedName>
        <fullName evidence="1">Uncharacterized protein</fullName>
    </submittedName>
</protein>
<dbReference type="Proteomes" id="UP001226720">
    <property type="component" value="Unassembled WGS sequence"/>
</dbReference>
<proteinExistence type="predicted"/>
<organism evidence="1 2">
    <name type="scientific">Guptibacillus hwajinpoensis</name>
    <dbReference type="NCBI Taxonomy" id="208199"/>
    <lineage>
        <taxon>Bacteria</taxon>
        <taxon>Bacillati</taxon>
        <taxon>Bacillota</taxon>
        <taxon>Bacilli</taxon>
        <taxon>Bacillales</taxon>
        <taxon>Guptibacillaceae</taxon>
        <taxon>Guptibacillus</taxon>
    </lineage>
</organism>
<accession>A0ABU0JYH8</accession>